<feature type="compositionally biased region" description="Basic and acidic residues" evidence="1">
    <location>
        <begin position="24"/>
        <end position="41"/>
    </location>
</feature>
<dbReference type="Proteomes" id="UP000093737">
    <property type="component" value="Unassembled WGS sequence"/>
</dbReference>
<comment type="caution">
    <text evidence="2">The sequence shown here is derived from an EMBL/GenBank/DDBJ whole genome shotgun (WGS) entry which is preliminary data.</text>
</comment>
<dbReference type="EMBL" id="LYTK01000001">
    <property type="protein sequence ID" value="OBQ72004.1"/>
    <property type="molecule type" value="Genomic_DNA"/>
</dbReference>
<sequence>MKHSPARSPSVTIWSESAIKRRHENVTREENMPRSKQDANRAKQPALASHYRAIGPAAIVAALLHTAKKKKPAQKIVSPRAA</sequence>
<organism evidence="2 3">
    <name type="scientific">Rhizobium loti</name>
    <name type="common">Mesorhizobium loti</name>
    <dbReference type="NCBI Taxonomy" id="381"/>
    <lineage>
        <taxon>Bacteria</taxon>
        <taxon>Pseudomonadati</taxon>
        <taxon>Pseudomonadota</taxon>
        <taxon>Alphaproteobacteria</taxon>
        <taxon>Hyphomicrobiales</taxon>
        <taxon>Phyllobacteriaceae</taxon>
        <taxon>Mesorhizobium</taxon>
    </lineage>
</organism>
<proteinExistence type="predicted"/>
<reference evidence="2 3" key="1">
    <citation type="submission" date="2016-05" db="EMBL/GenBank/DDBJ databases">
        <authorList>
            <person name="Ramsay J.P."/>
        </authorList>
    </citation>
    <scope>NUCLEOTIDE SEQUENCE [LARGE SCALE GENOMIC DNA]</scope>
    <source>
        <strain evidence="2 3">NZP2042</strain>
    </source>
</reference>
<protein>
    <submittedName>
        <fullName evidence="2">Uncharacterized protein</fullName>
    </submittedName>
</protein>
<evidence type="ECO:0000313" key="2">
    <source>
        <dbReference type="EMBL" id="OBQ72004.1"/>
    </source>
</evidence>
<name>A0AA91FEQ5_RHILI</name>
<accession>A0AA91FEQ5</accession>
<evidence type="ECO:0000313" key="3">
    <source>
        <dbReference type="Proteomes" id="UP000093737"/>
    </source>
</evidence>
<feature type="region of interest" description="Disordered" evidence="1">
    <location>
        <begin position="1"/>
        <end position="46"/>
    </location>
</feature>
<evidence type="ECO:0000256" key="1">
    <source>
        <dbReference type="SAM" id="MobiDB-lite"/>
    </source>
</evidence>
<dbReference type="AlphaFoldDB" id="A0AA91FEQ5"/>
<gene>
    <name evidence="2" type="ORF">A8145_03920</name>
</gene>